<feature type="region of interest" description="Disordered" evidence="1">
    <location>
        <begin position="158"/>
        <end position="181"/>
    </location>
</feature>
<evidence type="ECO:0000256" key="1">
    <source>
        <dbReference type="SAM" id="MobiDB-lite"/>
    </source>
</evidence>
<evidence type="ECO:0000313" key="3">
    <source>
        <dbReference type="Proteomes" id="UP001283361"/>
    </source>
</evidence>
<sequence length="181" mass="19354">MIWLDVTRSNQDIGLPPKHRSGGLVRCDRAIAVLGVIGDKVAPVSNPSHEMTVREGILLLAVSKPGLPYVLMARRANQVVRNLAAVVANYKLVLTRNGLKLGERYSAAGAILACIPVEAGDKCGPIDNIDFTNECVSDFSGFQRPLYLSPHPSTIHPDFRSSSAAPRPPSSSMSSTCDGAF</sequence>
<evidence type="ECO:0000313" key="2">
    <source>
        <dbReference type="EMBL" id="KAK3747165.1"/>
    </source>
</evidence>
<feature type="compositionally biased region" description="Low complexity" evidence="1">
    <location>
        <begin position="160"/>
        <end position="175"/>
    </location>
</feature>
<organism evidence="2 3">
    <name type="scientific">Elysia crispata</name>
    <name type="common">lettuce slug</name>
    <dbReference type="NCBI Taxonomy" id="231223"/>
    <lineage>
        <taxon>Eukaryota</taxon>
        <taxon>Metazoa</taxon>
        <taxon>Spiralia</taxon>
        <taxon>Lophotrochozoa</taxon>
        <taxon>Mollusca</taxon>
        <taxon>Gastropoda</taxon>
        <taxon>Heterobranchia</taxon>
        <taxon>Euthyneura</taxon>
        <taxon>Panpulmonata</taxon>
        <taxon>Sacoglossa</taxon>
        <taxon>Placobranchoidea</taxon>
        <taxon>Plakobranchidae</taxon>
        <taxon>Elysia</taxon>
    </lineage>
</organism>
<proteinExistence type="predicted"/>
<gene>
    <name evidence="2" type="ORF">RRG08_035711</name>
</gene>
<name>A0AAE0YIU9_9GAST</name>
<dbReference type="Proteomes" id="UP001283361">
    <property type="component" value="Unassembled WGS sequence"/>
</dbReference>
<protein>
    <submittedName>
        <fullName evidence="2">Uncharacterized protein</fullName>
    </submittedName>
</protein>
<reference evidence="2" key="1">
    <citation type="journal article" date="2023" name="G3 (Bethesda)">
        <title>A reference genome for the long-term kleptoplast-retaining sea slug Elysia crispata morphotype clarki.</title>
        <authorList>
            <person name="Eastman K.E."/>
            <person name="Pendleton A.L."/>
            <person name="Shaikh M.A."/>
            <person name="Suttiyut T."/>
            <person name="Ogas R."/>
            <person name="Tomko P."/>
            <person name="Gavelis G."/>
            <person name="Widhalm J.R."/>
            <person name="Wisecaver J.H."/>
        </authorList>
    </citation>
    <scope>NUCLEOTIDE SEQUENCE</scope>
    <source>
        <strain evidence="2">ECLA1</strain>
    </source>
</reference>
<keyword evidence="3" id="KW-1185">Reference proteome</keyword>
<accession>A0AAE0YIU9</accession>
<dbReference type="EMBL" id="JAWDGP010006106">
    <property type="protein sequence ID" value="KAK3747165.1"/>
    <property type="molecule type" value="Genomic_DNA"/>
</dbReference>
<comment type="caution">
    <text evidence="2">The sequence shown here is derived from an EMBL/GenBank/DDBJ whole genome shotgun (WGS) entry which is preliminary data.</text>
</comment>
<dbReference type="AlphaFoldDB" id="A0AAE0YIU9"/>